<dbReference type="SUPFAM" id="SSF47413">
    <property type="entry name" value="lambda repressor-like DNA-binding domains"/>
    <property type="match status" value="2"/>
</dbReference>
<protein>
    <submittedName>
        <fullName evidence="3">XRE family transcriptional regulator</fullName>
    </submittedName>
</protein>
<dbReference type="EMBL" id="QSID01000003">
    <property type="protein sequence ID" value="RHC66967.1"/>
    <property type="molecule type" value="Genomic_DNA"/>
</dbReference>
<dbReference type="SMART" id="SM00530">
    <property type="entry name" value="HTH_XRE"/>
    <property type="match status" value="2"/>
</dbReference>
<evidence type="ECO:0000313" key="3">
    <source>
        <dbReference type="EMBL" id="RHC66967.1"/>
    </source>
</evidence>
<sequence length="168" mass="19357">MENIFGKALLEAREMTGTSREDLSARTRMCVDTIKKYESEDANPSLKKIFRIADALGCGFGWDKNSFFFYPWLKTKDRADTFAEELKKVREDKGYSQRALAEKSGIKVATITGYETGKTCPSLKSMIKIAQTLNCTFGWDRSSIWFSKIKKKKTKKPVEPNYYSFDFY</sequence>
<dbReference type="InterPro" id="IPR010982">
    <property type="entry name" value="Lambda_DNA-bd_dom_sf"/>
</dbReference>
<dbReference type="InterPro" id="IPR001387">
    <property type="entry name" value="Cro/C1-type_HTH"/>
</dbReference>
<dbReference type="GO" id="GO:0003677">
    <property type="term" value="F:DNA binding"/>
    <property type="evidence" value="ECO:0007669"/>
    <property type="project" value="UniProtKB-KW"/>
</dbReference>
<feature type="domain" description="HTH cro/C1-type" evidence="2">
    <location>
        <begin position="9"/>
        <end position="67"/>
    </location>
</feature>
<accession>A0A414B864</accession>
<organism evidence="3 4">
    <name type="scientific">Anaerobutyricum hallii</name>
    <dbReference type="NCBI Taxonomy" id="39488"/>
    <lineage>
        <taxon>Bacteria</taxon>
        <taxon>Bacillati</taxon>
        <taxon>Bacillota</taxon>
        <taxon>Clostridia</taxon>
        <taxon>Lachnospirales</taxon>
        <taxon>Lachnospiraceae</taxon>
        <taxon>Anaerobutyricum</taxon>
    </lineage>
</organism>
<dbReference type="AlphaFoldDB" id="A0A414B864"/>
<dbReference type="GO" id="GO:0003700">
    <property type="term" value="F:DNA-binding transcription factor activity"/>
    <property type="evidence" value="ECO:0007669"/>
    <property type="project" value="TreeGrafter"/>
</dbReference>
<dbReference type="Proteomes" id="UP000284621">
    <property type="component" value="Unassembled WGS sequence"/>
</dbReference>
<evidence type="ECO:0000259" key="2">
    <source>
        <dbReference type="PROSITE" id="PS50943"/>
    </source>
</evidence>
<dbReference type="CDD" id="cd00093">
    <property type="entry name" value="HTH_XRE"/>
    <property type="match status" value="2"/>
</dbReference>
<dbReference type="RefSeq" id="WP_118380621.1">
    <property type="nucleotide sequence ID" value="NZ_CABJFJ010000003.1"/>
</dbReference>
<dbReference type="PANTHER" id="PTHR46797">
    <property type="entry name" value="HTH-TYPE TRANSCRIPTIONAL REGULATOR"/>
    <property type="match status" value="1"/>
</dbReference>
<dbReference type="PROSITE" id="PS50943">
    <property type="entry name" value="HTH_CROC1"/>
    <property type="match status" value="2"/>
</dbReference>
<evidence type="ECO:0000313" key="4">
    <source>
        <dbReference type="Proteomes" id="UP000284621"/>
    </source>
</evidence>
<proteinExistence type="predicted"/>
<evidence type="ECO:0000256" key="1">
    <source>
        <dbReference type="ARBA" id="ARBA00023125"/>
    </source>
</evidence>
<dbReference type="InterPro" id="IPR050807">
    <property type="entry name" value="TransReg_Diox_bact_type"/>
</dbReference>
<name>A0A414B864_9FIRM</name>
<dbReference type="Gene3D" id="1.10.260.40">
    <property type="entry name" value="lambda repressor-like DNA-binding domains"/>
    <property type="match status" value="2"/>
</dbReference>
<feature type="domain" description="HTH cro/C1-type" evidence="2">
    <location>
        <begin position="86"/>
        <end position="141"/>
    </location>
</feature>
<comment type="caution">
    <text evidence="3">The sequence shown here is derived from an EMBL/GenBank/DDBJ whole genome shotgun (WGS) entry which is preliminary data.</text>
</comment>
<gene>
    <name evidence="3" type="ORF">DW833_03770</name>
</gene>
<dbReference type="PANTHER" id="PTHR46797:SF1">
    <property type="entry name" value="METHYLPHOSPHONATE SYNTHASE"/>
    <property type="match status" value="1"/>
</dbReference>
<dbReference type="Pfam" id="PF01381">
    <property type="entry name" value="HTH_3"/>
    <property type="match status" value="2"/>
</dbReference>
<dbReference type="GO" id="GO:0005829">
    <property type="term" value="C:cytosol"/>
    <property type="evidence" value="ECO:0007669"/>
    <property type="project" value="TreeGrafter"/>
</dbReference>
<keyword evidence="4" id="KW-1185">Reference proteome</keyword>
<reference evidence="3 4" key="1">
    <citation type="submission" date="2018-08" db="EMBL/GenBank/DDBJ databases">
        <title>A genome reference for cultivated species of the human gut microbiota.</title>
        <authorList>
            <person name="Zou Y."/>
            <person name="Xue W."/>
            <person name="Luo G."/>
        </authorList>
    </citation>
    <scope>NUCLEOTIDE SEQUENCE [LARGE SCALE GENOMIC DNA]</scope>
    <source>
        <strain evidence="3 4">AM34-3LB</strain>
    </source>
</reference>
<keyword evidence="1" id="KW-0238">DNA-binding</keyword>